<name>A0AAD6U7Q8_9AGAR</name>
<dbReference type="EMBL" id="JARJCN010000015">
    <property type="protein sequence ID" value="KAJ7094049.1"/>
    <property type="molecule type" value="Genomic_DNA"/>
</dbReference>
<keyword evidence="2" id="KW-1185">Reference proteome</keyword>
<dbReference type="AlphaFoldDB" id="A0AAD6U7Q8"/>
<gene>
    <name evidence="1" type="ORF">B0H15DRAFT_947361</name>
</gene>
<evidence type="ECO:0000313" key="1">
    <source>
        <dbReference type="EMBL" id="KAJ7094049.1"/>
    </source>
</evidence>
<dbReference type="Proteomes" id="UP001222325">
    <property type="component" value="Unassembled WGS sequence"/>
</dbReference>
<protein>
    <submittedName>
        <fullName evidence="1">Uncharacterized protein</fullName>
    </submittedName>
</protein>
<evidence type="ECO:0000313" key="2">
    <source>
        <dbReference type="Proteomes" id="UP001222325"/>
    </source>
</evidence>
<proteinExistence type="predicted"/>
<sequence>MVNPPSNLASSVSGATHAVGLLPCALVSQSSCRTCKIVALGQRGRDTAIRAYVPLTANHSARSLVSADESSQLSSSGRGVSALALPPMAPTPPLHARWTGANEVVLYGVLARVSMLGLRSDRPVGASSSLVSSLPTRTDGLSAAPIATTHLGAHLHVRRRRIDSGAAVLGDRLREQVRHLSWCCVHIVPLVRPD</sequence>
<accession>A0AAD6U7Q8</accession>
<organism evidence="1 2">
    <name type="scientific">Mycena belliarum</name>
    <dbReference type="NCBI Taxonomy" id="1033014"/>
    <lineage>
        <taxon>Eukaryota</taxon>
        <taxon>Fungi</taxon>
        <taxon>Dikarya</taxon>
        <taxon>Basidiomycota</taxon>
        <taxon>Agaricomycotina</taxon>
        <taxon>Agaricomycetes</taxon>
        <taxon>Agaricomycetidae</taxon>
        <taxon>Agaricales</taxon>
        <taxon>Marasmiineae</taxon>
        <taxon>Mycenaceae</taxon>
        <taxon>Mycena</taxon>
    </lineage>
</organism>
<comment type="caution">
    <text evidence="1">The sequence shown here is derived from an EMBL/GenBank/DDBJ whole genome shotgun (WGS) entry which is preliminary data.</text>
</comment>
<reference evidence="1" key="1">
    <citation type="submission" date="2023-03" db="EMBL/GenBank/DDBJ databases">
        <title>Massive genome expansion in bonnet fungi (Mycena s.s.) driven by repeated elements and novel gene families across ecological guilds.</title>
        <authorList>
            <consortium name="Lawrence Berkeley National Laboratory"/>
            <person name="Harder C.B."/>
            <person name="Miyauchi S."/>
            <person name="Viragh M."/>
            <person name="Kuo A."/>
            <person name="Thoen E."/>
            <person name="Andreopoulos B."/>
            <person name="Lu D."/>
            <person name="Skrede I."/>
            <person name="Drula E."/>
            <person name="Henrissat B."/>
            <person name="Morin E."/>
            <person name="Kohler A."/>
            <person name="Barry K."/>
            <person name="LaButti K."/>
            <person name="Morin E."/>
            <person name="Salamov A."/>
            <person name="Lipzen A."/>
            <person name="Mereny Z."/>
            <person name="Hegedus B."/>
            <person name="Baldrian P."/>
            <person name="Stursova M."/>
            <person name="Weitz H."/>
            <person name="Taylor A."/>
            <person name="Grigoriev I.V."/>
            <person name="Nagy L.G."/>
            <person name="Martin F."/>
            <person name="Kauserud H."/>
        </authorList>
    </citation>
    <scope>NUCLEOTIDE SEQUENCE</scope>
    <source>
        <strain evidence="1">CBHHK173m</strain>
    </source>
</reference>